<evidence type="ECO:0000256" key="5">
    <source>
        <dbReference type="SAM" id="Phobius"/>
    </source>
</evidence>
<dbReference type="Proteomes" id="UP000264840">
    <property type="component" value="Unplaced"/>
</dbReference>
<accession>A0A3Q2VMU9</accession>
<reference evidence="6" key="2">
    <citation type="submission" date="2025-09" db="UniProtKB">
        <authorList>
            <consortium name="Ensembl"/>
        </authorList>
    </citation>
    <scope>IDENTIFICATION</scope>
</reference>
<evidence type="ECO:0000256" key="1">
    <source>
        <dbReference type="ARBA" id="ARBA00004141"/>
    </source>
</evidence>
<dbReference type="Ensembl" id="ENSHBUT00000032610.1">
    <property type="protein sequence ID" value="ENSHBUP00000012594.1"/>
    <property type="gene ID" value="ENSHBUG00000014320.1"/>
</dbReference>
<feature type="transmembrane region" description="Helical" evidence="5">
    <location>
        <begin position="79"/>
        <end position="96"/>
    </location>
</feature>
<feature type="transmembrane region" description="Helical" evidence="5">
    <location>
        <begin position="130"/>
        <end position="150"/>
    </location>
</feature>
<feature type="transmembrane region" description="Helical" evidence="5">
    <location>
        <begin position="50"/>
        <end position="67"/>
    </location>
</feature>
<evidence type="ECO:0000256" key="2">
    <source>
        <dbReference type="ARBA" id="ARBA00022692"/>
    </source>
</evidence>
<protein>
    <submittedName>
        <fullName evidence="6">Solute carrier family 35 member D1</fullName>
    </submittedName>
</protein>
<evidence type="ECO:0000256" key="4">
    <source>
        <dbReference type="ARBA" id="ARBA00023136"/>
    </source>
</evidence>
<feature type="transmembrane region" description="Helical" evidence="5">
    <location>
        <begin position="102"/>
        <end position="118"/>
    </location>
</feature>
<dbReference type="AlphaFoldDB" id="A0A3Q2VMU9"/>
<organism evidence="6 7">
    <name type="scientific">Haplochromis burtoni</name>
    <name type="common">Burton's mouthbrooder</name>
    <name type="synonym">Chromis burtoni</name>
    <dbReference type="NCBI Taxonomy" id="8153"/>
    <lineage>
        <taxon>Eukaryota</taxon>
        <taxon>Metazoa</taxon>
        <taxon>Chordata</taxon>
        <taxon>Craniata</taxon>
        <taxon>Vertebrata</taxon>
        <taxon>Euteleostomi</taxon>
        <taxon>Actinopterygii</taxon>
        <taxon>Neopterygii</taxon>
        <taxon>Teleostei</taxon>
        <taxon>Neoteleostei</taxon>
        <taxon>Acanthomorphata</taxon>
        <taxon>Ovalentaria</taxon>
        <taxon>Cichlomorphae</taxon>
        <taxon>Cichliformes</taxon>
        <taxon>Cichlidae</taxon>
        <taxon>African cichlids</taxon>
        <taxon>Pseudocrenilabrinae</taxon>
        <taxon>Haplochromini</taxon>
        <taxon>Haplochromis</taxon>
    </lineage>
</organism>
<name>A0A3Q2VMU9_HAPBU</name>
<keyword evidence="7" id="KW-1185">Reference proteome</keyword>
<reference evidence="6" key="1">
    <citation type="submission" date="2025-08" db="UniProtKB">
        <authorList>
            <consortium name="Ensembl"/>
        </authorList>
    </citation>
    <scope>IDENTIFICATION</scope>
</reference>
<proteinExistence type="predicted"/>
<gene>
    <name evidence="6" type="primary">SLC35D1</name>
</gene>
<dbReference type="GeneTree" id="ENSGT00940000155665"/>
<comment type="subcellular location">
    <subcellularLocation>
        <location evidence="1">Membrane</location>
        <topology evidence="1">Multi-pass membrane protein</topology>
    </subcellularLocation>
</comment>
<sequence length="211" mass="24107">PAENQKMKNWSSHFTHTVSFQMFPLPLLYVGNQISGLFGTQRLNLPMFTVLRRFSIFLTMVFEGFLLKKTFSTSIKTTVFTMIFGAFIAASADLAFDLEGYVFIMLNNVLTAASGAYVKQKLDSKELGKYGLLYYNALIMIFPTLAYAYYSGDLTSAKFWFVVFYVEMFLSGGKHRRLVDVVKEDTQRRLFSHERGQSAVVIPERSNQKTI</sequence>
<evidence type="ECO:0000256" key="3">
    <source>
        <dbReference type="ARBA" id="ARBA00022989"/>
    </source>
</evidence>
<feature type="transmembrane region" description="Helical" evidence="5">
    <location>
        <begin position="12"/>
        <end position="30"/>
    </location>
</feature>
<dbReference type="InterPro" id="IPR050186">
    <property type="entry name" value="TPT_transporter"/>
</dbReference>
<keyword evidence="2 5" id="KW-0812">Transmembrane</keyword>
<dbReference type="GO" id="GO:0016020">
    <property type="term" value="C:membrane"/>
    <property type="evidence" value="ECO:0007669"/>
    <property type="project" value="UniProtKB-SubCell"/>
</dbReference>
<dbReference type="OMA" id="LFSHERG"/>
<evidence type="ECO:0000313" key="6">
    <source>
        <dbReference type="Ensembl" id="ENSHBUP00000012594.1"/>
    </source>
</evidence>
<evidence type="ECO:0000313" key="7">
    <source>
        <dbReference type="Proteomes" id="UP000264840"/>
    </source>
</evidence>
<keyword evidence="3 5" id="KW-1133">Transmembrane helix</keyword>
<dbReference type="STRING" id="8153.ENSHBUP00000012594"/>
<keyword evidence="4 5" id="KW-0472">Membrane</keyword>
<dbReference type="PANTHER" id="PTHR11132">
    <property type="entry name" value="SOLUTE CARRIER FAMILY 35"/>
    <property type="match status" value="1"/>
</dbReference>